<reference evidence="2 3" key="1">
    <citation type="submission" date="2016-03" db="EMBL/GenBank/DDBJ databases">
        <title>Deep-sea bacteria in the southern Pacific.</title>
        <authorList>
            <person name="Tang K."/>
        </authorList>
    </citation>
    <scope>NUCLEOTIDE SEQUENCE [LARGE SCALE GENOMIC DNA]</scope>
    <source>
        <strain evidence="2 3">JLT2016</strain>
    </source>
</reference>
<evidence type="ECO:0008006" key="4">
    <source>
        <dbReference type="Google" id="ProtNLM"/>
    </source>
</evidence>
<dbReference type="RefSeq" id="WP_076623406.1">
    <property type="nucleotide sequence ID" value="NZ_BMEW01000029.1"/>
</dbReference>
<organism evidence="2 3">
    <name type="scientific">Salipiger profundus</name>
    <dbReference type="NCBI Taxonomy" id="1229727"/>
    <lineage>
        <taxon>Bacteria</taxon>
        <taxon>Pseudomonadati</taxon>
        <taxon>Pseudomonadota</taxon>
        <taxon>Alphaproteobacteria</taxon>
        <taxon>Rhodobacterales</taxon>
        <taxon>Roseobacteraceae</taxon>
        <taxon>Salipiger</taxon>
    </lineage>
</organism>
<dbReference type="EMBL" id="CP014796">
    <property type="protein sequence ID" value="APX23298.1"/>
    <property type="molecule type" value="Genomic_DNA"/>
</dbReference>
<dbReference type="Proteomes" id="UP000186559">
    <property type="component" value="Chromosome"/>
</dbReference>
<evidence type="ECO:0000313" key="3">
    <source>
        <dbReference type="Proteomes" id="UP000186559"/>
    </source>
</evidence>
<evidence type="ECO:0000313" key="2">
    <source>
        <dbReference type="EMBL" id="APX23298.1"/>
    </source>
</evidence>
<sequence precursor="true">MKRFVVLTAAALTAASAIVGTASAQTANTGDYARSALERIAPNANIAALSNAEAVAVYQVVQTENGAANAKARAQAMIANYAQ</sequence>
<accession>A0A1U7D5B9</accession>
<dbReference type="KEGG" id="tpro:Ga0080559_TMP2502"/>
<gene>
    <name evidence="2" type="ORF">Ga0080559_TMP2502</name>
</gene>
<name>A0A1U7D5B9_9RHOB</name>
<evidence type="ECO:0000256" key="1">
    <source>
        <dbReference type="SAM" id="SignalP"/>
    </source>
</evidence>
<feature type="chain" id="PRO_5010526872" description="DUF4148 domain-containing protein" evidence="1">
    <location>
        <begin position="25"/>
        <end position="83"/>
    </location>
</feature>
<proteinExistence type="predicted"/>
<feature type="signal peptide" evidence="1">
    <location>
        <begin position="1"/>
        <end position="24"/>
    </location>
</feature>
<dbReference type="AlphaFoldDB" id="A0A1U7D5B9"/>
<protein>
    <recommendedName>
        <fullName evidence="4">DUF4148 domain-containing protein</fullName>
    </recommendedName>
</protein>
<keyword evidence="1" id="KW-0732">Signal</keyword>
<keyword evidence="3" id="KW-1185">Reference proteome</keyword>